<dbReference type="PROSITE" id="PS51819">
    <property type="entry name" value="VOC"/>
    <property type="match status" value="2"/>
</dbReference>
<dbReference type="InterPro" id="IPR037523">
    <property type="entry name" value="VOC_core"/>
</dbReference>
<dbReference type="EMBL" id="AYKH01000044">
    <property type="protein sequence ID" value="ROO23969.1"/>
    <property type="molecule type" value="Genomic_DNA"/>
</dbReference>
<dbReference type="InterPro" id="IPR004360">
    <property type="entry name" value="Glyas_Fos-R_dOase_dom"/>
</dbReference>
<protein>
    <submittedName>
        <fullName evidence="2">Diguanylate cyclase</fullName>
    </submittedName>
</protein>
<dbReference type="PANTHER" id="PTHR36110">
    <property type="entry name" value="RING-CLEAVING DIOXYGENASE MHQE-RELATED"/>
    <property type="match status" value="1"/>
</dbReference>
<gene>
    <name evidence="2" type="ORF">SAOR_16170</name>
</gene>
<dbReference type="CDD" id="cd08347">
    <property type="entry name" value="PcpA_C_like"/>
    <property type="match status" value="1"/>
</dbReference>
<dbReference type="Pfam" id="PF00903">
    <property type="entry name" value="Glyoxalase"/>
    <property type="match status" value="2"/>
</dbReference>
<dbReference type="PANTHER" id="PTHR36110:SF2">
    <property type="entry name" value="RING-CLEAVING DIOXYGENASE MHQE-RELATED"/>
    <property type="match status" value="1"/>
</dbReference>
<name>A0A423PEA5_9GAMM</name>
<dbReference type="InterPro" id="IPR052537">
    <property type="entry name" value="Extradiol_RC_dioxygenase"/>
</dbReference>
<dbReference type="InterPro" id="IPR029068">
    <property type="entry name" value="Glyas_Bleomycin-R_OHBP_Dase"/>
</dbReference>
<accession>A0A423PEA5</accession>
<dbReference type="RefSeq" id="WP_123632338.1">
    <property type="nucleotide sequence ID" value="NZ_AYKH01000044.1"/>
</dbReference>
<evidence type="ECO:0000313" key="3">
    <source>
        <dbReference type="Proteomes" id="UP000283993"/>
    </source>
</evidence>
<comment type="caution">
    <text evidence="2">The sequence shown here is derived from an EMBL/GenBank/DDBJ whole genome shotgun (WGS) entry which is preliminary data.</text>
</comment>
<feature type="domain" description="VOC" evidence="1">
    <location>
        <begin position="7"/>
        <end position="131"/>
    </location>
</feature>
<proteinExistence type="predicted"/>
<dbReference type="Gene3D" id="3.10.180.10">
    <property type="entry name" value="2,3-Dihydroxybiphenyl 1,2-Dioxygenase, domain 1"/>
    <property type="match status" value="2"/>
</dbReference>
<keyword evidence="3" id="KW-1185">Reference proteome</keyword>
<evidence type="ECO:0000313" key="2">
    <source>
        <dbReference type="EMBL" id="ROO23969.1"/>
    </source>
</evidence>
<sequence>MAEPSAGLHHITAICGDPAENVAFYTRVLGMRFIKKTVNFDDPGTYHLYYGDAIGSPGTALTFFPFAGAPAGRHGAGAPVEIGLAVPPDALAFWAERLAEHDVAFERATRFDEQMLTFHDPHGIALQLVGTASAADIEGRAAAAIPAEHAVRGFHGVGVWTHALDGTAMVLEEGLGFRRVATADDRVRFQAGDGRAPGAFVDVRVDPALAPERQGVGSIHHIAFRAADDDHEMALRDVLTTHGLNATPQIDRQYFHSVYFREPGGSLFEIATDGPGFTVDETAEALGTHLKLPEQYEARRAEIEAALPPL</sequence>
<dbReference type="AlphaFoldDB" id="A0A423PEA5"/>
<dbReference type="SUPFAM" id="SSF54593">
    <property type="entry name" value="Glyoxalase/Bleomycin resistance protein/Dihydroxybiphenyl dioxygenase"/>
    <property type="match status" value="1"/>
</dbReference>
<organism evidence="2 3">
    <name type="scientific">Salinisphaera orenii MK-B5</name>
    <dbReference type="NCBI Taxonomy" id="856730"/>
    <lineage>
        <taxon>Bacteria</taxon>
        <taxon>Pseudomonadati</taxon>
        <taxon>Pseudomonadota</taxon>
        <taxon>Gammaproteobacteria</taxon>
        <taxon>Salinisphaerales</taxon>
        <taxon>Salinisphaeraceae</taxon>
        <taxon>Salinisphaera</taxon>
    </lineage>
</organism>
<feature type="domain" description="VOC" evidence="1">
    <location>
        <begin position="153"/>
        <end position="273"/>
    </location>
</feature>
<reference evidence="2 3" key="1">
    <citation type="submission" date="2013-10" db="EMBL/GenBank/DDBJ databases">
        <title>Salinisphaera orenii MK-B5 Genome Sequencing.</title>
        <authorList>
            <person name="Lai Q."/>
            <person name="Li C."/>
            <person name="Shao Z."/>
        </authorList>
    </citation>
    <scope>NUCLEOTIDE SEQUENCE [LARGE SCALE GENOMIC DNA]</scope>
    <source>
        <strain evidence="2 3">MK-B5</strain>
    </source>
</reference>
<dbReference type="Proteomes" id="UP000283993">
    <property type="component" value="Unassembled WGS sequence"/>
</dbReference>
<evidence type="ECO:0000259" key="1">
    <source>
        <dbReference type="PROSITE" id="PS51819"/>
    </source>
</evidence>